<feature type="compositionally biased region" description="Polar residues" evidence="5">
    <location>
        <begin position="226"/>
        <end position="241"/>
    </location>
</feature>
<dbReference type="GO" id="GO:0017116">
    <property type="term" value="F:single-stranded DNA helicase activity"/>
    <property type="evidence" value="ECO:0007669"/>
    <property type="project" value="TreeGrafter"/>
</dbReference>
<dbReference type="InterPro" id="IPR001208">
    <property type="entry name" value="MCM_dom"/>
</dbReference>
<feature type="region of interest" description="Disordered" evidence="5">
    <location>
        <begin position="872"/>
        <end position="906"/>
    </location>
</feature>
<dbReference type="Pfam" id="PF17207">
    <property type="entry name" value="MCM_OB"/>
    <property type="match status" value="1"/>
</dbReference>
<dbReference type="PROSITE" id="PS50051">
    <property type="entry name" value="MCM_2"/>
    <property type="match status" value="1"/>
</dbReference>
<dbReference type="OrthoDB" id="360773at2759"/>
<accession>A0A2H6KG35</accession>
<dbReference type="InterPro" id="IPR033762">
    <property type="entry name" value="MCM_OB"/>
</dbReference>
<dbReference type="GO" id="GO:0016787">
    <property type="term" value="F:hydrolase activity"/>
    <property type="evidence" value="ECO:0007669"/>
    <property type="project" value="UniProtKB-KW"/>
</dbReference>
<dbReference type="Pfam" id="PF00493">
    <property type="entry name" value="MCM"/>
    <property type="match status" value="1"/>
</dbReference>
<evidence type="ECO:0000313" key="7">
    <source>
        <dbReference type="EMBL" id="GBE61944.1"/>
    </source>
</evidence>
<dbReference type="Proteomes" id="UP000236319">
    <property type="component" value="Unassembled WGS sequence"/>
</dbReference>
<evidence type="ECO:0000256" key="3">
    <source>
        <dbReference type="ARBA" id="ARBA00023125"/>
    </source>
</evidence>
<dbReference type="PRINTS" id="PR01657">
    <property type="entry name" value="MCMFAMILY"/>
</dbReference>
<comment type="similarity">
    <text evidence="4">Belongs to the MCM family.</text>
</comment>
<dbReference type="SUPFAM" id="SSF50249">
    <property type="entry name" value="Nucleic acid-binding proteins"/>
    <property type="match status" value="1"/>
</dbReference>
<dbReference type="InterPro" id="IPR012340">
    <property type="entry name" value="NA-bd_OB-fold"/>
</dbReference>
<dbReference type="SMART" id="SM00350">
    <property type="entry name" value="MCM"/>
    <property type="match status" value="1"/>
</dbReference>
<evidence type="ECO:0000313" key="8">
    <source>
        <dbReference type="Proteomes" id="UP000236319"/>
    </source>
</evidence>
<dbReference type="SUPFAM" id="SSF52540">
    <property type="entry name" value="P-loop containing nucleoside triphosphate hydrolases"/>
    <property type="match status" value="1"/>
</dbReference>
<evidence type="ECO:0000256" key="4">
    <source>
        <dbReference type="RuleBase" id="RU004070"/>
    </source>
</evidence>
<dbReference type="GO" id="GO:0000724">
    <property type="term" value="P:double-strand break repair via homologous recombination"/>
    <property type="evidence" value="ECO:0007669"/>
    <property type="project" value="TreeGrafter"/>
</dbReference>
<dbReference type="AlphaFoldDB" id="A0A2H6KG35"/>
<gene>
    <name evidence="7" type="ORF">BOVATA_034370</name>
</gene>
<dbReference type="GO" id="GO:0005634">
    <property type="term" value="C:nucleus"/>
    <property type="evidence" value="ECO:0007669"/>
    <property type="project" value="UniProtKB-SubCell"/>
</dbReference>
<feature type="compositionally biased region" description="Polar residues" evidence="5">
    <location>
        <begin position="1"/>
        <end position="15"/>
    </location>
</feature>
<comment type="caution">
    <text evidence="7">The sequence shown here is derived from an EMBL/GenBank/DDBJ whole genome shotgun (WGS) entry which is preliminary data.</text>
</comment>
<feature type="domain" description="MCM C-terminal AAA(+) ATPase" evidence="6">
    <location>
        <begin position="576"/>
        <end position="817"/>
    </location>
</feature>
<feature type="region of interest" description="Disordered" evidence="5">
    <location>
        <begin position="209"/>
        <end position="242"/>
    </location>
</feature>
<dbReference type="Gene3D" id="2.40.50.140">
    <property type="entry name" value="Nucleic acid-binding proteins"/>
    <property type="match status" value="1"/>
</dbReference>
<feature type="compositionally biased region" description="Acidic residues" evidence="5">
    <location>
        <begin position="872"/>
        <end position="887"/>
    </location>
</feature>
<feature type="region of interest" description="Disordered" evidence="5">
    <location>
        <begin position="1"/>
        <end position="23"/>
    </location>
</feature>
<evidence type="ECO:0000256" key="1">
    <source>
        <dbReference type="ARBA" id="ARBA00022741"/>
    </source>
</evidence>
<feature type="compositionally biased region" description="Polar residues" evidence="5">
    <location>
        <begin position="139"/>
        <end position="176"/>
    </location>
</feature>
<dbReference type="Gene3D" id="3.40.50.300">
    <property type="entry name" value="P-loop containing nucleotide triphosphate hydrolases"/>
    <property type="match status" value="1"/>
</dbReference>
<sequence>MSKNTTPRESFPKQNTYRRDASGRQQSAVNAVVEQLFFPGLLLPPLGYREDTASKKGGRICDIVASPVSYYVNGFIQYIVSDEDLLSQYLDMLCINQYEDCSLLKKVSTCTDYAVPTHHYDLQSSTSFYNDGKDITSSQFLSSESPSRCDSEASTPRTSYVRGNSPGGINNASTPEASPYRDSGYASELVTNGGIKTEPMYEAITEGRVDPNSETCTPKRIPPSAGYSQGTNSRTPVGSSTDDSRYTITKHYRSVFIDVMKLIIDAPALGSDLMTAPDVLLRLLDLRVLPLLYELLEKLIEDGCSPNPVAIVETFHEKYDIDSLCTDSQSVSKYLDRTLNDLHCKNTLEVPETKRVSKNLQFTTRLRNIPPISPVWKNRVDHIREEDVGGLVSLVCTVTRVGIISVLDEEREYRCVRCHQSVLARSVPELHYFIVAPSKCPHYLETTKGTFRPRCFGDTFVQGVAVKRTDLQEIRCQSISEDSRLNSIGVAIPVVLRRDITGTCVPGDTIHLIGMVKRRWRTLRSGKRCVSQIFLDALNLNVINLHKPPPLNPITKIEDNIYSPFWAKYRNDEVAGRNILLKPICTTMAGVDNAKLGLLLTVIGGFPVHTTPFEEETQVNRWAKFSGDRSFTDTSPRMASPAASPSCDSKATRLTRTQCHILFLGHPGTGKSQFLRFAKSLVDRHVSVSGTHCTSAGLTCTVVRDCGHTMLAAGALALADGGLCCIDEFSLIHPDDKACLHEAMEQQVISVAKVGIKCSLNCRCSVIAASNFKMQMIRRYVNRDDSSGGTHSNHPLLSVDVPIPLLSRFDLVMIFTENPLNDSELVDFLLDTCEAPLRDAKSRALRSLKGSMDVSGDSSTCDEYDCEIDDDLDEEDTSEEEDDETEFANDGSQSQRAGSQHKLLKNVKLEQSEGERSFNWNANGAMKEYIEYIRANLFPTLTVAARKVIHAYYMVSRQQALDSGSRGGPTIRTVESLLRLSQAHARLMFRDHVSIFDAVSAIWIGEFGLHGYKVGAYSGQDQLVEREGLFEDIGALLDLFGRQQGLAGLPNDFKMGNGIVSMEMYNFFEKILLERLGLPNVATVAEVKPEVNYDSDYDAPW</sequence>
<dbReference type="EMBL" id="BDSA01000003">
    <property type="protein sequence ID" value="GBE61944.1"/>
    <property type="molecule type" value="Genomic_DNA"/>
</dbReference>
<dbReference type="InterPro" id="IPR031327">
    <property type="entry name" value="MCM"/>
</dbReference>
<dbReference type="GO" id="GO:0042555">
    <property type="term" value="C:MCM complex"/>
    <property type="evidence" value="ECO:0007669"/>
    <property type="project" value="TreeGrafter"/>
</dbReference>
<organism evidence="7 8">
    <name type="scientific">Babesia ovata</name>
    <dbReference type="NCBI Taxonomy" id="189622"/>
    <lineage>
        <taxon>Eukaryota</taxon>
        <taxon>Sar</taxon>
        <taxon>Alveolata</taxon>
        <taxon>Apicomplexa</taxon>
        <taxon>Aconoidasida</taxon>
        <taxon>Piroplasmida</taxon>
        <taxon>Babesiidae</taxon>
        <taxon>Babesia</taxon>
    </lineage>
</organism>
<reference evidence="7 8" key="1">
    <citation type="journal article" date="2017" name="BMC Genomics">
        <title>Whole-genome assembly of Babesia ovata and comparative genomics between closely related pathogens.</title>
        <authorList>
            <person name="Yamagishi J."/>
            <person name="Asada M."/>
            <person name="Hakimi H."/>
            <person name="Tanaka T.Q."/>
            <person name="Sugimoto C."/>
            <person name="Kawazu S."/>
        </authorList>
    </citation>
    <scope>NUCLEOTIDE SEQUENCE [LARGE SCALE GENOMIC DNA]</scope>
    <source>
        <strain evidence="7 8">Miyake</strain>
    </source>
</reference>
<dbReference type="GO" id="GO:0003697">
    <property type="term" value="F:single-stranded DNA binding"/>
    <property type="evidence" value="ECO:0007669"/>
    <property type="project" value="TreeGrafter"/>
</dbReference>
<keyword evidence="1 4" id="KW-0547">Nucleotide-binding</keyword>
<dbReference type="GeneID" id="39875714"/>
<feature type="region of interest" description="Disordered" evidence="5">
    <location>
        <begin position="139"/>
        <end position="183"/>
    </location>
</feature>
<proteinExistence type="inferred from homology"/>
<dbReference type="GO" id="GO:0005524">
    <property type="term" value="F:ATP binding"/>
    <property type="evidence" value="ECO:0007669"/>
    <property type="project" value="UniProtKB-KW"/>
</dbReference>
<protein>
    <submittedName>
        <fullName evidence="7">DNA replication licensing factor MCM9</fullName>
    </submittedName>
</protein>
<evidence type="ECO:0000259" key="6">
    <source>
        <dbReference type="PROSITE" id="PS50051"/>
    </source>
</evidence>
<evidence type="ECO:0000256" key="5">
    <source>
        <dbReference type="SAM" id="MobiDB-lite"/>
    </source>
</evidence>
<dbReference type="RefSeq" id="XP_028868187.1">
    <property type="nucleotide sequence ID" value="XM_029012354.1"/>
</dbReference>
<dbReference type="InterPro" id="IPR027417">
    <property type="entry name" value="P-loop_NTPase"/>
</dbReference>
<keyword evidence="2 4" id="KW-0067">ATP-binding</keyword>
<name>A0A2H6KG35_9APIC</name>
<dbReference type="Pfam" id="PF17855">
    <property type="entry name" value="MCM_lid"/>
    <property type="match status" value="1"/>
</dbReference>
<evidence type="ECO:0000256" key="2">
    <source>
        <dbReference type="ARBA" id="ARBA00022840"/>
    </source>
</evidence>
<dbReference type="PANTHER" id="PTHR11630">
    <property type="entry name" value="DNA REPLICATION LICENSING FACTOR MCM FAMILY MEMBER"/>
    <property type="match status" value="1"/>
</dbReference>
<keyword evidence="3 4" id="KW-0238">DNA-binding</keyword>
<keyword evidence="8" id="KW-1185">Reference proteome</keyword>
<dbReference type="VEuPathDB" id="PiroplasmaDB:BOVATA_034370"/>
<dbReference type="PANTHER" id="PTHR11630:SF48">
    <property type="entry name" value="DNA HELICASE MCM9"/>
    <property type="match status" value="1"/>
</dbReference>
<dbReference type="InterPro" id="IPR041562">
    <property type="entry name" value="MCM_lid"/>
</dbReference>